<keyword evidence="3" id="KW-1185">Reference proteome</keyword>
<dbReference type="InterPro" id="IPR012433">
    <property type="entry name" value="Imm11"/>
</dbReference>
<protein>
    <recommendedName>
        <fullName evidence="1">Immunity MXAN-0049 protein domain-containing protein</fullName>
    </recommendedName>
</protein>
<dbReference type="PATRIC" id="fig|44252.3.peg.6076"/>
<dbReference type="Proteomes" id="UP000029278">
    <property type="component" value="Unassembled WGS sequence"/>
</dbReference>
<proteinExistence type="predicted"/>
<dbReference type="Pfam" id="PF07791">
    <property type="entry name" value="Imm11"/>
    <property type="match status" value="1"/>
</dbReference>
<reference evidence="2 3" key="1">
    <citation type="submission" date="2014-04" db="EMBL/GenBank/DDBJ databases">
        <authorList>
            <person name="Bishop-Lilly K.A."/>
            <person name="Broomall S.M."/>
            <person name="Chain P.S."/>
            <person name="Chertkov O."/>
            <person name="Coyne S.R."/>
            <person name="Daligault H.E."/>
            <person name="Davenport K.W."/>
            <person name="Erkkila T."/>
            <person name="Frey K.G."/>
            <person name="Gibbons H.S."/>
            <person name="Gu W."/>
            <person name="Jaissle J."/>
            <person name="Johnson S.L."/>
            <person name="Koroleva G.I."/>
            <person name="Ladner J.T."/>
            <person name="Lo C.-C."/>
            <person name="Minogue T.D."/>
            <person name="Munk C."/>
            <person name="Palacios G.F."/>
            <person name="Redden C.L."/>
            <person name="Rosenzweig C.N."/>
            <person name="Scholz M.B."/>
            <person name="Teshima H."/>
            <person name="Xu Y."/>
        </authorList>
    </citation>
    <scope>NUCLEOTIDE SEQUENCE [LARGE SCALE GENOMIC DNA]</scope>
    <source>
        <strain evidence="2 3">8244</strain>
    </source>
</reference>
<sequence length="174" mass="20450">MDYFVMQQDERYADVPVLQHIRQKIDIRHMNRLQAHHIADTTIFQVKATSETEYPDLLSDQLFLVSEPLKKLIAMYEPDCMFKHIPLMDHFNGKQTLYFLPFFEEVEALSPRSEFNADRSVIKKLVLQGEKVAKKRIFRVRESEKPLIMVRLDVAESIMRRDLVGVSLKKVAVE</sequence>
<dbReference type="AlphaFoldDB" id="A0A090YMZ8"/>
<evidence type="ECO:0000313" key="2">
    <source>
        <dbReference type="EMBL" id="KFM93510.1"/>
    </source>
</evidence>
<evidence type="ECO:0000313" key="3">
    <source>
        <dbReference type="Proteomes" id="UP000029278"/>
    </source>
</evidence>
<dbReference type="OrthoDB" id="2086300at2"/>
<comment type="caution">
    <text evidence="2">The sequence shown here is derived from an EMBL/GenBank/DDBJ whole genome shotgun (WGS) entry which is preliminary data.</text>
</comment>
<dbReference type="STRING" id="44252.DJ90_4893"/>
<organism evidence="2 3">
    <name type="scientific">Paenibacillus macerans</name>
    <name type="common">Bacillus macerans</name>
    <dbReference type="NCBI Taxonomy" id="44252"/>
    <lineage>
        <taxon>Bacteria</taxon>
        <taxon>Bacillati</taxon>
        <taxon>Bacillota</taxon>
        <taxon>Bacilli</taxon>
        <taxon>Bacillales</taxon>
        <taxon>Paenibacillaceae</taxon>
        <taxon>Paenibacillus</taxon>
    </lineage>
</organism>
<dbReference type="EMBL" id="JMQA01000052">
    <property type="protein sequence ID" value="KFM93510.1"/>
    <property type="molecule type" value="Genomic_DNA"/>
</dbReference>
<dbReference type="RefSeq" id="WP_036627122.1">
    <property type="nucleotide sequence ID" value="NZ_BGML01000020.1"/>
</dbReference>
<evidence type="ECO:0000259" key="1">
    <source>
        <dbReference type="Pfam" id="PF07791"/>
    </source>
</evidence>
<name>A0A090YMZ8_PAEMA</name>
<gene>
    <name evidence="2" type="ORF">DJ90_4893</name>
</gene>
<dbReference type="GeneID" id="77010245"/>
<accession>A0A090YMZ8</accession>
<dbReference type="HOGENOM" id="CLU_126447_0_0_9"/>
<feature type="domain" description="Immunity MXAN-0049 protein" evidence="1">
    <location>
        <begin position="37"/>
        <end position="172"/>
    </location>
</feature>